<dbReference type="Gene3D" id="3.50.50.60">
    <property type="entry name" value="FAD/NAD(P)-binding domain"/>
    <property type="match status" value="1"/>
</dbReference>
<protein>
    <submittedName>
        <fullName evidence="6">FAD-dependent monooxygenase</fullName>
    </submittedName>
</protein>
<dbReference type="EMBL" id="BAAALF010000458">
    <property type="protein sequence ID" value="GAA1072033.1"/>
    <property type="molecule type" value="Genomic_DNA"/>
</dbReference>
<dbReference type="InterPro" id="IPR002938">
    <property type="entry name" value="FAD-bd"/>
</dbReference>
<comment type="caution">
    <text evidence="6">The sequence shown here is derived from an EMBL/GenBank/DDBJ whole genome shotgun (WGS) entry which is preliminary data.</text>
</comment>
<evidence type="ECO:0000259" key="5">
    <source>
        <dbReference type="Pfam" id="PF01494"/>
    </source>
</evidence>
<accession>A0ABN1TAW1</accession>
<evidence type="ECO:0000256" key="1">
    <source>
        <dbReference type="ARBA" id="ARBA00022630"/>
    </source>
</evidence>
<gene>
    <name evidence="6" type="ORF">GCM10009665_79020</name>
</gene>
<keyword evidence="3" id="KW-0560">Oxidoreductase</keyword>
<proteinExistence type="predicted"/>
<dbReference type="Proteomes" id="UP001500037">
    <property type="component" value="Unassembled WGS sequence"/>
</dbReference>
<keyword evidence="7" id="KW-1185">Reference proteome</keyword>
<evidence type="ECO:0000256" key="2">
    <source>
        <dbReference type="ARBA" id="ARBA00022827"/>
    </source>
</evidence>
<organism evidence="6 7">
    <name type="scientific">Kitasatospora nipponensis</name>
    <dbReference type="NCBI Taxonomy" id="258049"/>
    <lineage>
        <taxon>Bacteria</taxon>
        <taxon>Bacillati</taxon>
        <taxon>Actinomycetota</taxon>
        <taxon>Actinomycetes</taxon>
        <taxon>Kitasatosporales</taxon>
        <taxon>Streptomycetaceae</taxon>
        <taxon>Kitasatospora</taxon>
    </lineage>
</organism>
<keyword evidence="2" id="KW-0274">FAD</keyword>
<evidence type="ECO:0000313" key="7">
    <source>
        <dbReference type="Proteomes" id="UP001500037"/>
    </source>
</evidence>
<reference evidence="6 7" key="1">
    <citation type="journal article" date="2019" name="Int. J. Syst. Evol. Microbiol.">
        <title>The Global Catalogue of Microorganisms (GCM) 10K type strain sequencing project: providing services to taxonomists for standard genome sequencing and annotation.</title>
        <authorList>
            <consortium name="The Broad Institute Genomics Platform"/>
            <consortium name="The Broad Institute Genome Sequencing Center for Infectious Disease"/>
            <person name="Wu L."/>
            <person name="Ma J."/>
        </authorList>
    </citation>
    <scope>NUCLEOTIDE SEQUENCE [LARGE SCALE GENOMIC DNA]</scope>
    <source>
        <strain evidence="6 7">JCM 13004</strain>
    </source>
</reference>
<keyword evidence="1" id="KW-0285">Flavoprotein</keyword>
<dbReference type="PRINTS" id="PR00420">
    <property type="entry name" value="RNGMNOXGNASE"/>
</dbReference>
<evidence type="ECO:0000256" key="3">
    <source>
        <dbReference type="ARBA" id="ARBA00023002"/>
    </source>
</evidence>
<sequence length="454" mass="49748">MSSAPLHVLVIGAGFGGLTLAHGLRKNGVSVAVYEKQRSRTEGLYGYRVGIDPTGNRALKDCLPPQLFDTFLATCARTPLYFNVLTEKKKRTAAVPLRGDADLINSERSVSRQTLRQLLLTGLEDIVHFDKQFTHYEQHPDGTVTAHFADGTHATGDALIAADGAHSAVRAQYLPHAHLKPAGITTIGAKIPMTPEALALLPRESQQGLSLVFAPKGFMCIWHVMEFRWDERGGIKDTAAGNDADLLRAWPGLLFDNTRDYISFGIWASDDKFPADVMQLRGQALLDLTLKLTPNWHPDFRKLFAMADPTTPFPLRIATSEPVPAWKTTNITLLGDAIHTMTPGQGVGANTSLRDAMLLTHALTDAHHHTQPLLTALAQYEAEMIPYGFARVKDSLAENGTNGDDPLHKPVIGRAVLAGARAYFKAIDKIPSMQRKFLDDLYTYRGAEEGPTTK</sequence>
<dbReference type="PANTHER" id="PTHR47178">
    <property type="entry name" value="MONOOXYGENASE, FAD-BINDING"/>
    <property type="match status" value="1"/>
</dbReference>
<dbReference type="PANTHER" id="PTHR47178:SF5">
    <property type="entry name" value="FAD-BINDING DOMAIN-CONTAINING PROTEIN"/>
    <property type="match status" value="1"/>
</dbReference>
<dbReference type="RefSeq" id="WP_344447214.1">
    <property type="nucleotide sequence ID" value="NZ_BAAALF010000458.1"/>
</dbReference>
<dbReference type="InterPro" id="IPR036188">
    <property type="entry name" value="FAD/NAD-bd_sf"/>
</dbReference>
<evidence type="ECO:0000313" key="6">
    <source>
        <dbReference type="EMBL" id="GAA1072033.1"/>
    </source>
</evidence>
<dbReference type="Pfam" id="PF13450">
    <property type="entry name" value="NAD_binding_8"/>
    <property type="match status" value="1"/>
</dbReference>
<name>A0ABN1TAW1_9ACTN</name>
<keyword evidence="4 6" id="KW-0503">Monooxygenase</keyword>
<dbReference type="SUPFAM" id="SSF51905">
    <property type="entry name" value="FAD/NAD(P)-binding domain"/>
    <property type="match status" value="1"/>
</dbReference>
<dbReference type="GO" id="GO:0004497">
    <property type="term" value="F:monooxygenase activity"/>
    <property type="evidence" value="ECO:0007669"/>
    <property type="project" value="UniProtKB-KW"/>
</dbReference>
<evidence type="ECO:0000256" key="4">
    <source>
        <dbReference type="ARBA" id="ARBA00023033"/>
    </source>
</evidence>
<dbReference type="Pfam" id="PF01494">
    <property type="entry name" value="FAD_binding_3"/>
    <property type="match status" value="1"/>
</dbReference>
<feature type="domain" description="FAD-binding" evidence="5">
    <location>
        <begin position="325"/>
        <end position="383"/>
    </location>
</feature>